<name>A0ACB0K128_TRIPR</name>
<protein>
    <submittedName>
        <fullName evidence="1">Uncharacterized protein</fullName>
    </submittedName>
</protein>
<organism evidence="1 2">
    <name type="scientific">Trifolium pratense</name>
    <name type="common">Red clover</name>
    <dbReference type="NCBI Taxonomy" id="57577"/>
    <lineage>
        <taxon>Eukaryota</taxon>
        <taxon>Viridiplantae</taxon>
        <taxon>Streptophyta</taxon>
        <taxon>Embryophyta</taxon>
        <taxon>Tracheophyta</taxon>
        <taxon>Spermatophyta</taxon>
        <taxon>Magnoliopsida</taxon>
        <taxon>eudicotyledons</taxon>
        <taxon>Gunneridae</taxon>
        <taxon>Pentapetalae</taxon>
        <taxon>rosids</taxon>
        <taxon>fabids</taxon>
        <taxon>Fabales</taxon>
        <taxon>Fabaceae</taxon>
        <taxon>Papilionoideae</taxon>
        <taxon>50 kb inversion clade</taxon>
        <taxon>NPAAA clade</taxon>
        <taxon>Hologalegina</taxon>
        <taxon>IRL clade</taxon>
        <taxon>Trifolieae</taxon>
        <taxon>Trifolium</taxon>
    </lineage>
</organism>
<evidence type="ECO:0000313" key="2">
    <source>
        <dbReference type="Proteomes" id="UP001177021"/>
    </source>
</evidence>
<gene>
    <name evidence="1" type="ORF">MILVUS5_LOCUS18734</name>
</gene>
<accession>A0ACB0K128</accession>
<comment type="caution">
    <text evidence="1">The sequence shown here is derived from an EMBL/GenBank/DDBJ whole genome shotgun (WGS) entry which is preliminary data.</text>
</comment>
<evidence type="ECO:0000313" key="1">
    <source>
        <dbReference type="EMBL" id="CAJ2651030.1"/>
    </source>
</evidence>
<dbReference type="Proteomes" id="UP001177021">
    <property type="component" value="Unassembled WGS sequence"/>
</dbReference>
<dbReference type="EMBL" id="CASHSV030000109">
    <property type="protein sequence ID" value="CAJ2651030.1"/>
    <property type="molecule type" value="Genomic_DNA"/>
</dbReference>
<sequence length="82" mass="9959">MYINRLDLKVDDHKNSAIFNVFDEAAQDCFLRYHVQMVRYRVVMFHMSVFSLLLVTYFQSSSTDMQLRIPYLRQYFTRAIYS</sequence>
<proteinExistence type="predicted"/>
<keyword evidence="2" id="KW-1185">Reference proteome</keyword>
<reference evidence="1" key="1">
    <citation type="submission" date="2023-10" db="EMBL/GenBank/DDBJ databases">
        <authorList>
            <person name="Rodriguez Cubillos JULIANA M."/>
            <person name="De Vega J."/>
        </authorList>
    </citation>
    <scope>NUCLEOTIDE SEQUENCE</scope>
</reference>